<keyword evidence="12" id="KW-1185">Reference proteome</keyword>
<comment type="similarity">
    <text evidence="8">Belongs to the MGMT family.</text>
</comment>
<dbReference type="InterPro" id="IPR001497">
    <property type="entry name" value="MethylDNA_cys_MeTrfase_AS"/>
</dbReference>
<dbReference type="eggNOG" id="COG0350">
    <property type="taxonomic scope" value="Bacteria"/>
</dbReference>
<comment type="miscellaneous">
    <text evidence="8">This enzyme catalyzes only one turnover and therefore is not strictly catalytic. According to one definition, an enzyme is a biocatalyst that acts repeatedly and over many reaction cycles.</text>
</comment>
<comment type="subcellular location">
    <subcellularLocation>
        <location evidence="8">Cytoplasm</location>
    </subcellularLocation>
</comment>
<evidence type="ECO:0000256" key="8">
    <source>
        <dbReference type="HAMAP-Rule" id="MF_00772"/>
    </source>
</evidence>
<accession>C8X9E0</accession>
<dbReference type="InterPro" id="IPR036217">
    <property type="entry name" value="MethylDNA_cys_MeTrfase_DNAb"/>
</dbReference>
<feature type="active site" description="Nucleophile; methyl group acceptor" evidence="8">
    <location>
        <position position="128"/>
    </location>
</feature>
<dbReference type="FunCoup" id="C8X9E0">
    <property type="interactions" value="49"/>
</dbReference>
<keyword evidence="2 8" id="KW-0963">Cytoplasm</keyword>
<dbReference type="InParanoid" id="C8X9E0"/>
<keyword evidence="3 8" id="KW-0489">Methyltransferase</keyword>
<organism evidence="11 12">
    <name type="scientific">Nakamurella multipartita (strain ATCC 700099 / DSM 44233 / CIP 104796 / JCM 9543 / NBRC 105858 / Y-104)</name>
    <name type="common">Microsphaera multipartita</name>
    <dbReference type="NCBI Taxonomy" id="479431"/>
    <lineage>
        <taxon>Bacteria</taxon>
        <taxon>Bacillati</taxon>
        <taxon>Actinomycetota</taxon>
        <taxon>Actinomycetes</taxon>
        <taxon>Nakamurellales</taxon>
        <taxon>Nakamurellaceae</taxon>
        <taxon>Nakamurella</taxon>
    </lineage>
</organism>
<dbReference type="Gene3D" id="1.10.10.10">
    <property type="entry name" value="Winged helix-like DNA-binding domain superfamily/Winged helix DNA-binding domain"/>
    <property type="match status" value="1"/>
</dbReference>
<dbReference type="OrthoDB" id="9802228at2"/>
<feature type="domain" description="Methylated-DNA-[protein]-cysteine S-methyltransferase DNA binding" evidence="9">
    <location>
        <begin position="77"/>
        <end position="156"/>
    </location>
</feature>
<comment type="catalytic activity">
    <reaction evidence="7 8">
        <text>a 6-O-methyl-2'-deoxyguanosine in DNA + L-cysteinyl-[protein] = S-methyl-L-cysteinyl-[protein] + a 2'-deoxyguanosine in DNA</text>
        <dbReference type="Rhea" id="RHEA:24000"/>
        <dbReference type="Rhea" id="RHEA-COMP:10131"/>
        <dbReference type="Rhea" id="RHEA-COMP:10132"/>
        <dbReference type="Rhea" id="RHEA-COMP:11367"/>
        <dbReference type="Rhea" id="RHEA-COMP:11368"/>
        <dbReference type="ChEBI" id="CHEBI:29950"/>
        <dbReference type="ChEBI" id="CHEBI:82612"/>
        <dbReference type="ChEBI" id="CHEBI:85445"/>
        <dbReference type="ChEBI" id="CHEBI:85448"/>
        <dbReference type="EC" id="2.1.1.63"/>
    </reaction>
</comment>
<dbReference type="PANTHER" id="PTHR10815">
    <property type="entry name" value="METHYLATED-DNA--PROTEIN-CYSTEINE METHYLTRANSFERASE"/>
    <property type="match status" value="1"/>
</dbReference>
<feature type="domain" description="Methylguanine DNA methyltransferase ribonuclease-like" evidence="10">
    <location>
        <begin position="2"/>
        <end position="72"/>
    </location>
</feature>
<evidence type="ECO:0000259" key="10">
    <source>
        <dbReference type="Pfam" id="PF02870"/>
    </source>
</evidence>
<dbReference type="InterPro" id="IPR036388">
    <property type="entry name" value="WH-like_DNA-bd_sf"/>
</dbReference>
<dbReference type="KEGG" id="nml:Namu_0796"/>
<reference evidence="11 12" key="2">
    <citation type="journal article" date="2010" name="Stand. Genomic Sci.">
        <title>Complete genome sequence of Nakamurella multipartita type strain (Y-104).</title>
        <authorList>
            <person name="Tice H."/>
            <person name="Mayilraj S."/>
            <person name="Sims D."/>
            <person name="Lapidus A."/>
            <person name="Nolan M."/>
            <person name="Lucas S."/>
            <person name="Glavina Del Rio T."/>
            <person name="Copeland A."/>
            <person name="Cheng J.F."/>
            <person name="Meincke L."/>
            <person name="Bruce D."/>
            <person name="Goodwin L."/>
            <person name="Pitluck S."/>
            <person name="Ivanova N."/>
            <person name="Mavromatis K."/>
            <person name="Ovchinnikova G."/>
            <person name="Pati A."/>
            <person name="Chen A."/>
            <person name="Palaniappan K."/>
            <person name="Land M."/>
            <person name="Hauser L."/>
            <person name="Chang Y.J."/>
            <person name="Jeffries C.D."/>
            <person name="Detter J.C."/>
            <person name="Brettin T."/>
            <person name="Rohde M."/>
            <person name="Goker M."/>
            <person name="Bristow J."/>
            <person name="Eisen J.A."/>
            <person name="Markowitz V."/>
            <person name="Hugenholtz P."/>
            <person name="Kyrpides N.C."/>
            <person name="Klenk H.P."/>
            <person name="Chen F."/>
        </authorList>
    </citation>
    <scope>NUCLEOTIDE SEQUENCE [LARGE SCALE GENOMIC DNA]</scope>
    <source>
        <strain evidence="12">ATCC 700099 / DSM 44233 / CIP 104796 / JCM 9543 / NBRC 105858 / Y-104</strain>
    </source>
</reference>
<comment type="function">
    <text evidence="8">Involved in the cellular defense against the biological effects of O6-methylguanine (O6-MeG) and O4-methylthymine (O4-MeT) in DNA. Repairs the methylated nucleobase in DNA by stoichiometrically transferring the methyl group to a cysteine residue in the enzyme. This is a suicide reaction: the enzyme is irreversibly inactivated.</text>
</comment>
<dbReference type="EC" id="2.1.1.63" evidence="8"/>
<dbReference type="HAMAP" id="MF_00772">
    <property type="entry name" value="OGT"/>
    <property type="match status" value="1"/>
</dbReference>
<dbReference type="FunFam" id="1.10.10.10:FF:000337">
    <property type="entry name" value="Methylated-DNA--protein-cysteine methyltransferase"/>
    <property type="match status" value="1"/>
</dbReference>
<dbReference type="SUPFAM" id="SSF46767">
    <property type="entry name" value="Methylated DNA-protein cysteine methyltransferase, C-terminal domain"/>
    <property type="match status" value="1"/>
</dbReference>
<evidence type="ECO:0000256" key="6">
    <source>
        <dbReference type="ARBA" id="ARBA00023204"/>
    </source>
</evidence>
<evidence type="ECO:0000256" key="7">
    <source>
        <dbReference type="ARBA" id="ARBA00049348"/>
    </source>
</evidence>
<dbReference type="NCBIfam" id="TIGR00589">
    <property type="entry name" value="ogt"/>
    <property type="match status" value="1"/>
</dbReference>
<evidence type="ECO:0000313" key="12">
    <source>
        <dbReference type="Proteomes" id="UP000002218"/>
    </source>
</evidence>
<reference evidence="12" key="1">
    <citation type="submission" date="2009-09" db="EMBL/GenBank/DDBJ databases">
        <title>The complete genome of Nakamurella multipartita DSM 44233.</title>
        <authorList>
            <consortium name="US DOE Joint Genome Institute (JGI-PGF)"/>
            <person name="Lucas S."/>
            <person name="Copeland A."/>
            <person name="Lapidus A."/>
            <person name="Glavina del Rio T."/>
            <person name="Dalin E."/>
            <person name="Tice H."/>
            <person name="Bruce D."/>
            <person name="Goodwin L."/>
            <person name="Pitluck S."/>
            <person name="Kyrpides N."/>
            <person name="Mavromatis K."/>
            <person name="Ivanova N."/>
            <person name="Ovchinnikova G."/>
            <person name="Sims D."/>
            <person name="Meincke L."/>
            <person name="Brettin T."/>
            <person name="Detter J.C."/>
            <person name="Han C."/>
            <person name="Larimer F."/>
            <person name="Land M."/>
            <person name="Hauser L."/>
            <person name="Markowitz V."/>
            <person name="Cheng J.-F."/>
            <person name="Hugenholtz P."/>
            <person name="Woyke T."/>
            <person name="Wu D."/>
            <person name="Klenk H.-P."/>
            <person name="Eisen J.A."/>
        </authorList>
    </citation>
    <scope>NUCLEOTIDE SEQUENCE [LARGE SCALE GENOMIC DNA]</scope>
    <source>
        <strain evidence="12">ATCC 700099 / DSM 44233 / CIP 104796 / JCM 9543 / NBRC 105858 / Y-104</strain>
    </source>
</reference>
<evidence type="ECO:0000256" key="5">
    <source>
        <dbReference type="ARBA" id="ARBA00022763"/>
    </source>
</evidence>
<sequence>MYAVVDTPVGELTLVGGPGGENVLAAIYFPDHARRPDAAGFGPRDDDAFPTARDQLAEYFAGVRTSFDLELAPRGNEFQRKVWQLLTTIPYGQTRTYGQLAAQLGDPGLARAVGAANGRNPLSIVVPCHRVVGHDGSLTGYAGGLARKAFLLQLEQPAGDRRPTLF</sequence>
<dbReference type="AlphaFoldDB" id="C8X9E0"/>
<proteinExistence type="inferred from homology"/>
<dbReference type="InterPro" id="IPR036631">
    <property type="entry name" value="MGMT_N_sf"/>
</dbReference>
<keyword evidence="4 8" id="KW-0808">Transferase</keyword>
<keyword evidence="5 8" id="KW-0227">DNA damage</keyword>
<dbReference type="GO" id="GO:0032259">
    <property type="term" value="P:methylation"/>
    <property type="evidence" value="ECO:0007669"/>
    <property type="project" value="UniProtKB-KW"/>
</dbReference>
<dbReference type="Pfam" id="PF01035">
    <property type="entry name" value="DNA_binding_1"/>
    <property type="match status" value="1"/>
</dbReference>
<dbReference type="RefSeq" id="WP_015746124.1">
    <property type="nucleotide sequence ID" value="NC_013235.1"/>
</dbReference>
<evidence type="ECO:0000256" key="1">
    <source>
        <dbReference type="ARBA" id="ARBA00001286"/>
    </source>
</evidence>
<dbReference type="PANTHER" id="PTHR10815:SF5">
    <property type="entry name" value="METHYLATED-DNA--PROTEIN-CYSTEINE METHYLTRANSFERASE"/>
    <property type="match status" value="1"/>
</dbReference>
<dbReference type="InterPro" id="IPR008332">
    <property type="entry name" value="MethylG_MeTrfase_N"/>
</dbReference>
<dbReference type="Gene3D" id="3.30.160.70">
    <property type="entry name" value="Methylated DNA-protein cysteine methyltransferase domain"/>
    <property type="match status" value="1"/>
</dbReference>
<dbReference type="GO" id="GO:0005737">
    <property type="term" value="C:cytoplasm"/>
    <property type="evidence" value="ECO:0007669"/>
    <property type="project" value="UniProtKB-SubCell"/>
</dbReference>
<comment type="catalytic activity">
    <reaction evidence="1 8">
        <text>a 4-O-methyl-thymidine in DNA + L-cysteinyl-[protein] = a thymidine in DNA + S-methyl-L-cysteinyl-[protein]</text>
        <dbReference type="Rhea" id="RHEA:53428"/>
        <dbReference type="Rhea" id="RHEA-COMP:10131"/>
        <dbReference type="Rhea" id="RHEA-COMP:10132"/>
        <dbReference type="Rhea" id="RHEA-COMP:13555"/>
        <dbReference type="Rhea" id="RHEA-COMP:13556"/>
        <dbReference type="ChEBI" id="CHEBI:29950"/>
        <dbReference type="ChEBI" id="CHEBI:82612"/>
        <dbReference type="ChEBI" id="CHEBI:137386"/>
        <dbReference type="ChEBI" id="CHEBI:137387"/>
        <dbReference type="EC" id="2.1.1.63"/>
    </reaction>
</comment>
<gene>
    <name evidence="11" type="ordered locus">Namu_0796</name>
</gene>
<dbReference type="HOGENOM" id="CLU_000445_52_2_11"/>
<keyword evidence="6 8" id="KW-0234">DNA repair</keyword>
<evidence type="ECO:0000313" key="11">
    <source>
        <dbReference type="EMBL" id="ACV77208.1"/>
    </source>
</evidence>
<dbReference type="PROSITE" id="PS00374">
    <property type="entry name" value="MGMT"/>
    <property type="match status" value="1"/>
</dbReference>
<dbReference type="CDD" id="cd06445">
    <property type="entry name" value="ATase"/>
    <property type="match status" value="1"/>
</dbReference>
<evidence type="ECO:0000256" key="4">
    <source>
        <dbReference type="ARBA" id="ARBA00022679"/>
    </source>
</evidence>
<dbReference type="EMBL" id="CP001737">
    <property type="protein sequence ID" value="ACV77208.1"/>
    <property type="molecule type" value="Genomic_DNA"/>
</dbReference>
<evidence type="ECO:0000256" key="3">
    <source>
        <dbReference type="ARBA" id="ARBA00022603"/>
    </source>
</evidence>
<name>C8X9E0_NAKMY</name>
<dbReference type="InterPro" id="IPR023546">
    <property type="entry name" value="MGMT"/>
</dbReference>
<dbReference type="STRING" id="479431.Namu_0796"/>
<evidence type="ECO:0000256" key="2">
    <source>
        <dbReference type="ARBA" id="ARBA00022490"/>
    </source>
</evidence>
<dbReference type="GO" id="GO:0003908">
    <property type="term" value="F:methylated-DNA-[protein]-cysteine S-methyltransferase activity"/>
    <property type="evidence" value="ECO:0007669"/>
    <property type="project" value="UniProtKB-UniRule"/>
</dbReference>
<dbReference type="Proteomes" id="UP000002218">
    <property type="component" value="Chromosome"/>
</dbReference>
<evidence type="ECO:0000259" key="9">
    <source>
        <dbReference type="Pfam" id="PF01035"/>
    </source>
</evidence>
<dbReference type="GO" id="GO:0006307">
    <property type="term" value="P:DNA alkylation repair"/>
    <property type="evidence" value="ECO:0007669"/>
    <property type="project" value="UniProtKB-UniRule"/>
</dbReference>
<protein>
    <recommendedName>
        <fullName evidence="8">Methylated-DNA--protein-cysteine methyltransferase</fullName>
        <ecNumber evidence="8">2.1.1.63</ecNumber>
    </recommendedName>
    <alternativeName>
        <fullName evidence="8">6-O-methylguanine-DNA methyltransferase</fullName>
        <shortName evidence="8">MGMT</shortName>
    </alternativeName>
    <alternativeName>
        <fullName evidence="8">O-6-methylguanine-DNA-alkyltransferase</fullName>
    </alternativeName>
</protein>
<dbReference type="InterPro" id="IPR014048">
    <property type="entry name" value="MethylDNA_cys_MeTrfase_DNA-bd"/>
</dbReference>
<dbReference type="SUPFAM" id="SSF53155">
    <property type="entry name" value="Methylated DNA-protein cysteine methyltransferase domain"/>
    <property type="match status" value="1"/>
</dbReference>
<dbReference type="Pfam" id="PF02870">
    <property type="entry name" value="Methyltransf_1N"/>
    <property type="match status" value="1"/>
</dbReference>